<dbReference type="Proteomes" id="UP001519460">
    <property type="component" value="Unassembled WGS sequence"/>
</dbReference>
<sequence length="99" mass="10518">MFCGRCPDYEGRAIAHSDGTHAADHGNPPPHTQAANFVATPLDLHPPGVHISPLPSPRPRSPVVVCVLCRCCCPIVLGVHPPYPALPKVHCTLPAHTLL</sequence>
<keyword evidence="2" id="KW-1185">Reference proteome</keyword>
<reference evidence="1 2" key="1">
    <citation type="journal article" date="2023" name="Sci. Data">
        <title>Genome assembly of the Korean intertidal mud-creeper Batillaria attramentaria.</title>
        <authorList>
            <person name="Patra A.K."/>
            <person name="Ho P.T."/>
            <person name="Jun S."/>
            <person name="Lee S.J."/>
            <person name="Kim Y."/>
            <person name="Won Y.J."/>
        </authorList>
    </citation>
    <scope>NUCLEOTIDE SEQUENCE [LARGE SCALE GENOMIC DNA]</scope>
    <source>
        <strain evidence="1">Wonlab-2016</strain>
    </source>
</reference>
<evidence type="ECO:0000313" key="1">
    <source>
        <dbReference type="EMBL" id="KAK7494160.1"/>
    </source>
</evidence>
<comment type="caution">
    <text evidence="1">The sequence shown here is derived from an EMBL/GenBank/DDBJ whole genome shotgun (WGS) entry which is preliminary data.</text>
</comment>
<name>A0ABD0L490_9CAEN</name>
<dbReference type="AlphaFoldDB" id="A0ABD0L490"/>
<proteinExistence type="predicted"/>
<protein>
    <submittedName>
        <fullName evidence="1">Uncharacterized protein</fullName>
    </submittedName>
</protein>
<gene>
    <name evidence="1" type="ORF">BaRGS_00014633</name>
</gene>
<organism evidence="1 2">
    <name type="scientific">Batillaria attramentaria</name>
    <dbReference type="NCBI Taxonomy" id="370345"/>
    <lineage>
        <taxon>Eukaryota</taxon>
        <taxon>Metazoa</taxon>
        <taxon>Spiralia</taxon>
        <taxon>Lophotrochozoa</taxon>
        <taxon>Mollusca</taxon>
        <taxon>Gastropoda</taxon>
        <taxon>Caenogastropoda</taxon>
        <taxon>Sorbeoconcha</taxon>
        <taxon>Cerithioidea</taxon>
        <taxon>Batillariidae</taxon>
        <taxon>Batillaria</taxon>
    </lineage>
</organism>
<evidence type="ECO:0000313" key="2">
    <source>
        <dbReference type="Proteomes" id="UP001519460"/>
    </source>
</evidence>
<dbReference type="EMBL" id="JACVVK020000086">
    <property type="protein sequence ID" value="KAK7494160.1"/>
    <property type="molecule type" value="Genomic_DNA"/>
</dbReference>
<accession>A0ABD0L490</accession>